<dbReference type="EMBL" id="BAAAHK010000001">
    <property type="protein sequence ID" value="GAA0924529.1"/>
    <property type="molecule type" value="Genomic_DNA"/>
</dbReference>
<dbReference type="Proteomes" id="UP001500542">
    <property type="component" value="Unassembled WGS sequence"/>
</dbReference>
<gene>
    <name evidence="1" type="ORF">GCM10009554_03350</name>
</gene>
<name>A0ABN1P945_9ACTN</name>
<dbReference type="RefSeq" id="WP_343963990.1">
    <property type="nucleotide sequence ID" value="NZ_BAAAHK010000001.1"/>
</dbReference>
<reference evidence="1 2" key="1">
    <citation type="journal article" date="2019" name="Int. J. Syst. Evol. Microbiol.">
        <title>The Global Catalogue of Microorganisms (GCM) 10K type strain sequencing project: providing services to taxonomists for standard genome sequencing and annotation.</title>
        <authorList>
            <consortium name="The Broad Institute Genomics Platform"/>
            <consortium name="The Broad Institute Genome Sequencing Center for Infectious Disease"/>
            <person name="Wu L."/>
            <person name="Ma J."/>
        </authorList>
    </citation>
    <scope>NUCLEOTIDE SEQUENCE [LARGE SCALE GENOMIC DNA]</scope>
    <source>
        <strain evidence="1 2">JCM 10977</strain>
    </source>
</reference>
<proteinExistence type="predicted"/>
<sequence length="70" mass="7736">MTVLSSRRRVRLWFGQHQIGEYIGDAAYAERYAAAMRRRFPGLEITNEALAARSPSAASRQVSGVGYSSS</sequence>
<organism evidence="1 2">
    <name type="scientific">Kribbella koreensis</name>
    <dbReference type="NCBI Taxonomy" id="57909"/>
    <lineage>
        <taxon>Bacteria</taxon>
        <taxon>Bacillati</taxon>
        <taxon>Actinomycetota</taxon>
        <taxon>Actinomycetes</taxon>
        <taxon>Propionibacteriales</taxon>
        <taxon>Kribbellaceae</taxon>
        <taxon>Kribbella</taxon>
    </lineage>
</organism>
<accession>A0ABN1P945</accession>
<keyword evidence="2" id="KW-1185">Reference proteome</keyword>
<protein>
    <submittedName>
        <fullName evidence="1">Uncharacterized protein</fullName>
    </submittedName>
</protein>
<evidence type="ECO:0000313" key="1">
    <source>
        <dbReference type="EMBL" id="GAA0924529.1"/>
    </source>
</evidence>
<evidence type="ECO:0000313" key="2">
    <source>
        <dbReference type="Proteomes" id="UP001500542"/>
    </source>
</evidence>
<comment type="caution">
    <text evidence="1">The sequence shown here is derived from an EMBL/GenBank/DDBJ whole genome shotgun (WGS) entry which is preliminary data.</text>
</comment>